<dbReference type="AlphaFoldDB" id="A0A8S1K1Q4"/>
<dbReference type="InterPro" id="IPR005821">
    <property type="entry name" value="Ion_trans_dom"/>
</dbReference>
<evidence type="ECO:0000313" key="8">
    <source>
        <dbReference type="EMBL" id="CAD8047499.1"/>
    </source>
</evidence>
<keyword evidence="4 6" id="KW-0472">Membrane</keyword>
<dbReference type="InterPro" id="IPR001054">
    <property type="entry name" value="A/G_cyclase"/>
</dbReference>
<organism evidence="8 9">
    <name type="scientific">Paramecium sonneborni</name>
    <dbReference type="NCBI Taxonomy" id="65129"/>
    <lineage>
        <taxon>Eukaryota</taxon>
        <taxon>Sar</taxon>
        <taxon>Alveolata</taxon>
        <taxon>Ciliophora</taxon>
        <taxon>Intramacronucleata</taxon>
        <taxon>Oligohymenophorea</taxon>
        <taxon>Peniculida</taxon>
        <taxon>Parameciidae</taxon>
        <taxon>Paramecium</taxon>
    </lineage>
</organism>
<protein>
    <recommendedName>
        <fullName evidence="7">Guanylate cyclase domain-containing protein</fullName>
    </recommendedName>
</protein>
<dbReference type="Pfam" id="PF00520">
    <property type="entry name" value="Ion_trans"/>
    <property type="match status" value="1"/>
</dbReference>
<feature type="region of interest" description="Disordered" evidence="5">
    <location>
        <begin position="355"/>
        <end position="374"/>
    </location>
</feature>
<dbReference type="Pfam" id="PF00211">
    <property type="entry name" value="Guanylate_cyc"/>
    <property type="match status" value="1"/>
</dbReference>
<dbReference type="OrthoDB" id="60033at2759"/>
<feature type="domain" description="Guanylate cyclase" evidence="7">
    <location>
        <begin position="736"/>
        <end position="895"/>
    </location>
</feature>
<sequence length="1082" mass="123512">MMESDRISDRYSNNVSNNNIFRETEQNFLPLQVVDNFNQQLAQVKQEPNEQQVGDLAINTDLQRGNTAQLFIDKPKCLPIIQKKLSSQDKENDEIDEISQKQNRQMSFQNMESGSDVRSSQNKQGQQRQLMAKRTIRRMNSRIKARQSIILPRALNTSITTKISQLVESIPFSILMGIVTVYALFGDDIRILTVNKDGDDAFFVLTIICMFCFTLEIALTCITKHEYINNFYFWLDVISTATMFLDIGWITDEWYSGDITNASSIKTIGSASKVARKAARVIRVIRLVRLVKLYKHARQQIQKQQQKALLRQLLRQAQISQEEKIKKQQNEQLNQESQQQLQQLEILQQIKQQSQQNLSQSQNNQQHFNDEDRVLQIPNSKGIKGMIESDKIKKNPLNQSQISGNSIPQNQQIQKPVSSQDGSDGSNNQFSKSPGKSTPGKSGQHTNSQGDSLLNGDIDSKESKVGQQLSELVMRRVITVILSVLISIPLINFDTYEEKINSYDSGIFRISQFKDQQNVKEILISQYAQFHKGEIYPIQAVHILVNGAWVQYNYQKYPEYFESTSLEPDQYRFTDLQYYIQTSINGTLLAYSAADLVSYNQTNAILSIFQTIFVCIVLAISALLFNKDVEDMVIEPIETMMKHIELIAANPLEAVNIEEQEDLVIEELEKSQDHKKLKEKENEKTMETYILQRLIMKVGALLAVGFGEAGSEIIAENIKKGGGVDPMIPGKKIMAIFGFCDIRNFTDATEVLQQDVMVFVNEIAEIVHSAVNSFSGSANKNIGDAFLLVWKYEQLDYHPDPNNPSKLVLKDNKIIKQKGDMAVMAFLKIITSISISKKLEKYKKHPGLNARMKDYSVKMGFGLHMGWGIEGAIGSSFKIDASYLSPNVNMASRLEAATKQFGSIILISGILREYLTESCQKQLRLIDIVTVKGSIEPMKIFTIDLSIKNLLKGIKEPIDKYDVSKLQQREAKKYRVIQRFQRNQLMKNVEKDSIQIADLFMNDEELVLARSPFMKEFYDTWEQGFQYYINGQWDKALPIFNQTLTMIPEYKDGPSNTLLEVLHSNGNKAPTYWKGYRELTEK</sequence>
<dbReference type="PANTHER" id="PTHR43336:SF3">
    <property type="entry name" value="GUANYLATE CYCLASE DOMAIN-CONTAINING PROTEIN"/>
    <property type="match status" value="1"/>
</dbReference>
<feature type="region of interest" description="Disordered" evidence="5">
    <location>
        <begin position="110"/>
        <end position="129"/>
    </location>
</feature>
<comment type="subcellular location">
    <subcellularLocation>
        <location evidence="1">Membrane</location>
        <topology evidence="1">Multi-pass membrane protein</topology>
    </subcellularLocation>
</comment>
<feature type="compositionally biased region" description="Polar residues" evidence="5">
    <location>
        <begin position="396"/>
        <end position="430"/>
    </location>
</feature>
<dbReference type="PANTHER" id="PTHR43336">
    <property type="entry name" value="OXYGEN SENSOR HISTIDINE KINASE RESPONSE REGULATOR DEVS/DOSS"/>
    <property type="match status" value="1"/>
</dbReference>
<keyword evidence="9" id="KW-1185">Reference proteome</keyword>
<evidence type="ECO:0000256" key="1">
    <source>
        <dbReference type="ARBA" id="ARBA00004141"/>
    </source>
</evidence>
<dbReference type="EMBL" id="CAJJDN010000002">
    <property type="protein sequence ID" value="CAD8047499.1"/>
    <property type="molecule type" value="Genomic_DNA"/>
</dbReference>
<dbReference type="Proteomes" id="UP000692954">
    <property type="component" value="Unassembled WGS sequence"/>
</dbReference>
<feature type="compositionally biased region" description="Low complexity" evidence="5">
    <location>
        <begin position="355"/>
        <end position="366"/>
    </location>
</feature>
<feature type="transmembrane region" description="Helical" evidence="6">
    <location>
        <begin position="166"/>
        <end position="185"/>
    </location>
</feature>
<evidence type="ECO:0000256" key="4">
    <source>
        <dbReference type="ARBA" id="ARBA00023136"/>
    </source>
</evidence>
<gene>
    <name evidence="8" type="ORF">PSON_ATCC_30995.1.T0020423</name>
</gene>
<evidence type="ECO:0000256" key="5">
    <source>
        <dbReference type="SAM" id="MobiDB-lite"/>
    </source>
</evidence>
<dbReference type="GO" id="GO:0009190">
    <property type="term" value="P:cyclic nucleotide biosynthetic process"/>
    <property type="evidence" value="ECO:0007669"/>
    <property type="project" value="InterPro"/>
</dbReference>
<dbReference type="GO" id="GO:0005216">
    <property type="term" value="F:monoatomic ion channel activity"/>
    <property type="evidence" value="ECO:0007669"/>
    <property type="project" value="InterPro"/>
</dbReference>
<comment type="caution">
    <text evidence="8">The sequence shown here is derived from an EMBL/GenBank/DDBJ whole genome shotgun (WGS) entry which is preliminary data.</text>
</comment>
<keyword evidence="3 6" id="KW-1133">Transmembrane helix</keyword>
<keyword evidence="2 6" id="KW-0812">Transmembrane</keyword>
<evidence type="ECO:0000313" key="9">
    <source>
        <dbReference type="Proteomes" id="UP000692954"/>
    </source>
</evidence>
<evidence type="ECO:0000256" key="2">
    <source>
        <dbReference type="ARBA" id="ARBA00022692"/>
    </source>
</evidence>
<proteinExistence type="predicted"/>
<accession>A0A8S1K1Q4</accession>
<feature type="region of interest" description="Disordered" evidence="5">
    <location>
        <begin position="396"/>
        <end position="459"/>
    </location>
</feature>
<feature type="transmembrane region" description="Helical" evidence="6">
    <location>
        <begin position="201"/>
        <end position="219"/>
    </location>
</feature>
<dbReference type="GO" id="GO:0016020">
    <property type="term" value="C:membrane"/>
    <property type="evidence" value="ECO:0007669"/>
    <property type="project" value="UniProtKB-SubCell"/>
</dbReference>
<feature type="compositionally biased region" description="Low complexity" evidence="5">
    <location>
        <begin position="431"/>
        <end position="443"/>
    </location>
</feature>
<evidence type="ECO:0000259" key="7">
    <source>
        <dbReference type="PROSITE" id="PS50125"/>
    </source>
</evidence>
<dbReference type="PROSITE" id="PS50125">
    <property type="entry name" value="GUANYLATE_CYCLASE_2"/>
    <property type="match status" value="1"/>
</dbReference>
<evidence type="ECO:0000256" key="6">
    <source>
        <dbReference type="SAM" id="Phobius"/>
    </source>
</evidence>
<evidence type="ECO:0000256" key="3">
    <source>
        <dbReference type="ARBA" id="ARBA00022989"/>
    </source>
</evidence>
<dbReference type="CDD" id="cd07302">
    <property type="entry name" value="CHD"/>
    <property type="match status" value="1"/>
</dbReference>
<reference evidence="8" key="1">
    <citation type="submission" date="2021-01" db="EMBL/GenBank/DDBJ databases">
        <authorList>
            <consortium name="Genoscope - CEA"/>
            <person name="William W."/>
        </authorList>
    </citation>
    <scope>NUCLEOTIDE SEQUENCE</scope>
</reference>
<dbReference type="GO" id="GO:0035556">
    <property type="term" value="P:intracellular signal transduction"/>
    <property type="evidence" value="ECO:0007669"/>
    <property type="project" value="InterPro"/>
</dbReference>
<feature type="transmembrane region" description="Helical" evidence="6">
    <location>
        <begin position="604"/>
        <end position="625"/>
    </location>
</feature>
<name>A0A8S1K1Q4_9CILI</name>